<reference evidence="2 3" key="1">
    <citation type="submission" date="2016-11" db="EMBL/GenBank/DDBJ databases">
        <authorList>
            <person name="Jaros S."/>
            <person name="Januszkiewicz K."/>
            <person name="Wedrychowicz H."/>
        </authorList>
    </citation>
    <scope>NUCLEOTIDE SEQUENCE [LARGE SCALE GENOMIC DNA]</scope>
    <source>
        <strain evidence="2 3">DSM 24787</strain>
    </source>
</reference>
<dbReference type="SUPFAM" id="SSF47413">
    <property type="entry name" value="lambda repressor-like DNA-binding domains"/>
    <property type="match status" value="1"/>
</dbReference>
<name>A0A1N6FRH7_9BACT</name>
<dbReference type="Pfam" id="PF13443">
    <property type="entry name" value="HTH_26"/>
    <property type="match status" value="1"/>
</dbReference>
<dbReference type="CDD" id="cd00093">
    <property type="entry name" value="HTH_XRE"/>
    <property type="match status" value="1"/>
</dbReference>
<dbReference type="InterPro" id="IPR001387">
    <property type="entry name" value="Cro/C1-type_HTH"/>
</dbReference>
<dbReference type="PROSITE" id="PS50943">
    <property type="entry name" value="HTH_CROC1"/>
    <property type="match status" value="1"/>
</dbReference>
<dbReference type="GO" id="GO:0003677">
    <property type="term" value="F:DNA binding"/>
    <property type="evidence" value="ECO:0007669"/>
    <property type="project" value="InterPro"/>
</dbReference>
<dbReference type="InterPro" id="IPR010982">
    <property type="entry name" value="Lambda_DNA-bd_dom_sf"/>
</dbReference>
<dbReference type="SMART" id="SM00530">
    <property type="entry name" value="HTH_XRE"/>
    <property type="match status" value="1"/>
</dbReference>
<keyword evidence="3" id="KW-1185">Reference proteome</keyword>
<accession>A0A1N6FRH7</accession>
<sequence>MPKKLEIVLLFAENLRRIRKEKGYSLRKLESRCVKIDNADLSRYEHADKNLYIGTLEEIAKALEVLAAELLLPPGYEIRKKE</sequence>
<protein>
    <submittedName>
        <fullName evidence="2">Helix-turn-helix domain-containing protein</fullName>
    </submittedName>
</protein>
<evidence type="ECO:0000259" key="1">
    <source>
        <dbReference type="PROSITE" id="PS50943"/>
    </source>
</evidence>
<dbReference type="RefSeq" id="WP_074239439.1">
    <property type="nucleotide sequence ID" value="NZ_FSRA01000001.1"/>
</dbReference>
<dbReference type="STRING" id="536979.SAMN04488055_2370"/>
<dbReference type="OrthoDB" id="678653at2"/>
<dbReference type="AlphaFoldDB" id="A0A1N6FRH7"/>
<dbReference type="Gene3D" id="1.10.260.40">
    <property type="entry name" value="lambda repressor-like DNA-binding domains"/>
    <property type="match status" value="1"/>
</dbReference>
<gene>
    <name evidence="2" type="ORF">SAMN04488055_2370</name>
</gene>
<organism evidence="2 3">
    <name type="scientific">Chitinophaga niabensis</name>
    <dbReference type="NCBI Taxonomy" id="536979"/>
    <lineage>
        <taxon>Bacteria</taxon>
        <taxon>Pseudomonadati</taxon>
        <taxon>Bacteroidota</taxon>
        <taxon>Chitinophagia</taxon>
        <taxon>Chitinophagales</taxon>
        <taxon>Chitinophagaceae</taxon>
        <taxon>Chitinophaga</taxon>
    </lineage>
</organism>
<evidence type="ECO:0000313" key="2">
    <source>
        <dbReference type="EMBL" id="SIN97843.1"/>
    </source>
</evidence>
<evidence type="ECO:0000313" key="3">
    <source>
        <dbReference type="Proteomes" id="UP000185003"/>
    </source>
</evidence>
<proteinExistence type="predicted"/>
<feature type="domain" description="HTH cro/C1-type" evidence="1">
    <location>
        <begin position="15"/>
        <end position="70"/>
    </location>
</feature>
<dbReference type="Proteomes" id="UP000185003">
    <property type="component" value="Unassembled WGS sequence"/>
</dbReference>
<dbReference type="EMBL" id="FSRA01000001">
    <property type="protein sequence ID" value="SIN97843.1"/>
    <property type="molecule type" value="Genomic_DNA"/>
</dbReference>